<dbReference type="EMBL" id="VSSQ01015834">
    <property type="protein sequence ID" value="MPM56597.1"/>
    <property type="molecule type" value="Genomic_DNA"/>
</dbReference>
<reference evidence="1" key="1">
    <citation type="submission" date="2019-08" db="EMBL/GenBank/DDBJ databases">
        <authorList>
            <person name="Kucharzyk K."/>
            <person name="Murdoch R.W."/>
            <person name="Higgins S."/>
            <person name="Loffler F."/>
        </authorList>
    </citation>
    <scope>NUCLEOTIDE SEQUENCE</scope>
</reference>
<protein>
    <submittedName>
        <fullName evidence="1">Uncharacterized protein</fullName>
    </submittedName>
</protein>
<name>A0A645AU26_9ZZZZ</name>
<accession>A0A645AU26</accession>
<dbReference type="AlphaFoldDB" id="A0A645AU26"/>
<comment type="caution">
    <text evidence="1">The sequence shown here is derived from an EMBL/GenBank/DDBJ whole genome shotgun (WGS) entry which is preliminary data.</text>
</comment>
<evidence type="ECO:0000313" key="1">
    <source>
        <dbReference type="EMBL" id="MPM56597.1"/>
    </source>
</evidence>
<organism evidence="1">
    <name type="scientific">bioreactor metagenome</name>
    <dbReference type="NCBI Taxonomy" id="1076179"/>
    <lineage>
        <taxon>unclassified sequences</taxon>
        <taxon>metagenomes</taxon>
        <taxon>ecological metagenomes</taxon>
    </lineage>
</organism>
<sequence length="126" mass="13563">MRGVDTRKQEFIAHALLRRDEDGLEVAVRGGVIGVFYNLLPVLSLHNADIVPAGIEVIGGEARLRNFKDGSGVADGVAGLLQGVPCRKLELILRLALLQVKPGEVDKGVGACHDKPQKGYRNNDLN</sequence>
<proteinExistence type="predicted"/>
<gene>
    <name evidence="1" type="ORF">SDC9_103406</name>
</gene>